<evidence type="ECO:0000313" key="3">
    <source>
        <dbReference type="Proteomes" id="UP001168990"/>
    </source>
</evidence>
<feature type="transmembrane region" description="Helical" evidence="1">
    <location>
        <begin position="39"/>
        <end position="67"/>
    </location>
</feature>
<accession>A0AA39KQ39</accession>
<keyword evidence="1" id="KW-1133">Transmembrane helix</keyword>
<keyword evidence="1" id="KW-0472">Membrane</keyword>
<dbReference type="AlphaFoldDB" id="A0AA39KQ39"/>
<keyword evidence="3" id="KW-1185">Reference proteome</keyword>
<sequence>MFVNETHGITLNLKNLPMQMDKRIFGDTYNCIGFTSIPIWSAMFVIAIIAIITLWSILMIMIFVSWIDSMIQRCIIIRELDLVIKSNKGTVITLLGKRLEQKDEHEIHKIKRPKERMEMDEKLLKVLEKFVCKFD</sequence>
<comment type="caution">
    <text evidence="2">The sequence shown here is derived from an EMBL/GenBank/DDBJ whole genome shotgun (WGS) entry which is preliminary data.</text>
</comment>
<organism evidence="2 3">
    <name type="scientific">Microctonus aethiopoides</name>
    <dbReference type="NCBI Taxonomy" id="144406"/>
    <lineage>
        <taxon>Eukaryota</taxon>
        <taxon>Metazoa</taxon>
        <taxon>Ecdysozoa</taxon>
        <taxon>Arthropoda</taxon>
        <taxon>Hexapoda</taxon>
        <taxon>Insecta</taxon>
        <taxon>Pterygota</taxon>
        <taxon>Neoptera</taxon>
        <taxon>Endopterygota</taxon>
        <taxon>Hymenoptera</taxon>
        <taxon>Apocrita</taxon>
        <taxon>Ichneumonoidea</taxon>
        <taxon>Braconidae</taxon>
        <taxon>Euphorinae</taxon>
        <taxon>Microctonus</taxon>
    </lineage>
</organism>
<proteinExistence type="predicted"/>
<protein>
    <submittedName>
        <fullName evidence="2">Uncharacterized protein</fullName>
    </submittedName>
</protein>
<evidence type="ECO:0000313" key="2">
    <source>
        <dbReference type="EMBL" id="KAK0169720.1"/>
    </source>
</evidence>
<name>A0AA39KQ39_9HYME</name>
<evidence type="ECO:0000256" key="1">
    <source>
        <dbReference type="SAM" id="Phobius"/>
    </source>
</evidence>
<dbReference type="Proteomes" id="UP001168990">
    <property type="component" value="Unassembled WGS sequence"/>
</dbReference>
<reference evidence="2" key="2">
    <citation type="submission" date="2023-03" db="EMBL/GenBank/DDBJ databases">
        <authorList>
            <person name="Inwood S.N."/>
            <person name="Skelly J.G."/>
            <person name="Guhlin J."/>
            <person name="Harrop T.W.R."/>
            <person name="Goldson S.G."/>
            <person name="Dearden P.K."/>
        </authorList>
    </citation>
    <scope>NUCLEOTIDE SEQUENCE</scope>
    <source>
        <strain evidence="2">Irish</strain>
        <tissue evidence="2">Whole body</tissue>
    </source>
</reference>
<reference evidence="2" key="1">
    <citation type="journal article" date="2023" name="bioRxiv">
        <title>Scaffold-level genome assemblies of two parasitoid biocontrol wasps reveal the parthenogenesis mechanism and an associated novel virus.</title>
        <authorList>
            <person name="Inwood S."/>
            <person name="Skelly J."/>
            <person name="Guhlin J."/>
            <person name="Harrop T."/>
            <person name="Goldson S."/>
            <person name="Dearden P."/>
        </authorList>
    </citation>
    <scope>NUCLEOTIDE SEQUENCE</scope>
    <source>
        <strain evidence="2">Irish</strain>
        <tissue evidence="2">Whole body</tissue>
    </source>
</reference>
<keyword evidence="1" id="KW-0812">Transmembrane</keyword>
<gene>
    <name evidence="2" type="ORF">PV328_010364</name>
</gene>
<dbReference type="EMBL" id="JAQQBS010000004">
    <property type="protein sequence ID" value="KAK0169720.1"/>
    <property type="molecule type" value="Genomic_DNA"/>
</dbReference>